<dbReference type="PANTHER" id="PTHR43701:SF5">
    <property type="entry name" value="MEMBRANE TRANSPORTER PROTEIN-RELATED"/>
    <property type="match status" value="1"/>
</dbReference>
<feature type="transmembrane region" description="Helical" evidence="6">
    <location>
        <begin position="84"/>
        <end position="103"/>
    </location>
</feature>
<dbReference type="Proteomes" id="UP001156690">
    <property type="component" value="Unassembled WGS sequence"/>
</dbReference>
<name>A0AAV5NME8_9VIBR</name>
<evidence type="ECO:0000256" key="6">
    <source>
        <dbReference type="RuleBase" id="RU363041"/>
    </source>
</evidence>
<accession>A0AAV5NME8</accession>
<evidence type="ECO:0000256" key="1">
    <source>
        <dbReference type="ARBA" id="ARBA00004141"/>
    </source>
</evidence>
<feature type="transmembrane region" description="Helical" evidence="6">
    <location>
        <begin position="146"/>
        <end position="176"/>
    </location>
</feature>
<keyword evidence="4 6" id="KW-1133">Transmembrane helix</keyword>
<dbReference type="InterPro" id="IPR051598">
    <property type="entry name" value="TSUP/Inactive_protease-like"/>
</dbReference>
<keyword evidence="3 6" id="KW-0812">Transmembrane</keyword>
<sequence length="264" mass="28125">MECLPFLDMAMDWIQTAYLFVGSLTASTLSSIAGGGAGLLQFPLLIFLGLNFQTALATHKIATVAMGLGAAFSHLKARQFDLKLASYLVITGCFGVVVGAYVVVMLPGKAGELLLGIIILSLGIYSRVKKNMGKEEIPTHRDHRGWIIGGGALFLLGIFNGSLTAGSGLVVTLFLVRWFGFSYKQAVALTLVCVGLFWNGIGAVAIVQVGVAPHWAWVPILLLSSFLGGWLGAIATRRLPNSVIKLAFEVLTILVSLKLIYSAL</sequence>
<dbReference type="GO" id="GO:0005886">
    <property type="term" value="C:plasma membrane"/>
    <property type="evidence" value="ECO:0007669"/>
    <property type="project" value="UniProtKB-SubCell"/>
</dbReference>
<feature type="transmembrane region" description="Helical" evidence="6">
    <location>
        <begin position="52"/>
        <end position="72"/>
    </location>
</feature>
<feature type="transmembrane region" description="Helical" evidence="6">
    <location>
        <begin position="188"/>
        <end position="209"/>
    </location>
</feature>
<dbReference type="PANTHER" id="PTHR43701">
    <property type="entry name" value="MEMBRANE TRANSPORTER PROTEIN MJ0441-RELATED"/>
    <property type="match status" value="1"/>
</dbReference>
<keyword evidence="6" id="KW-1003">Cell membrane</keyword>
<dbReference type="InterPro" id="IPR002781">
    <property type="entry name" value="TM_pro_TauE-like"/>
</dbReference>
<dbReference type="EMBL" id="BSNX01000007">
    <property type="protein sequence ID" value="GLQ71382.1"/>
    <property type="molecule type" value="Genomic_DNA"/>
</dbReference>
<feature type="transmembrane region" description="Helical" evidence="6">
    <location>
        <begin position="215"/>
        <end position="236"/>
    </location>
</feature>
<gene>
    <name evidence="7" type="ORF">GCM10007932_07420</name>
</gene>
<protein>
    <recommendedName>
        <fullName evidence="6">Probable membrane transporter protein</fullName>
    </recommendedName>
</protein>
<keyword evidence="5 6" id="KW-0472">Membrane</keyword>
<keyword evidence="8" id="KW-1185">Reference proteome</keyword>
<dbReference type="Pfam" id="PF01925">
    <property type="entry name" value="TauE"/>
    <property type="match status" value="1"/>
</dbReference>
<feature type="transmembrane region" description="Helical" evidence="6">
    <location>
        <begin position="17"/>
        <end position="40"/>
    </location>
</feature>
<evidence type="ECO:0000313" key="7">
    <source>
        <dbReference type="EMBL" id="GLQ71382.1"/>
    </source>
</evidence>
<comment type="similarity">
    <text evidence="2 6">Belongs to the 4-toluene sulfonate uptake permease (TSUP) (TC 2.A.102) family.</text>
</comment>
<reference evidence="8" key="1">
    <citation type="journal article" date="2019" name="Int. J. Syst. Evol. Microbiol.">
        <title>The Global Catalogue of Microorganisms (GCM) 10K type strain sequencing project: providing services to taxonomists for standard genome sequencing and annotation.</title>
        <authorList>
            <consortium name="The Broad Institute Genomics Platform"/>
            <consortium name="The Broad Institute Genome Sequencing Center for Infectious Disease"/>
            <person name="Wu L."/>
            <person name="Ma J."/>
        </authorList>
    </citation>
    <scope>NUCLEOTIDE SEQUENCE [LARGE SCALE GENOMIC DNA]</scope>
    <source>
        <strain evidence="8">NBRC 15640</strain>
    </source>
</reference>
<comment type="subcellular location">
    <subcellularLocation>
        <location evidence="6">Cell membrane</location>
        <topology evidence="6">Multi-pass membrane protein</topology>
    </subcellularLocation>
    <subcellularLocation>
        <location evidence="1">Membrane</location>
        <topology evidence="1">Multi-pass membrane protein</topology>
    </subcellularLocation>
</comment>
<comment type="caution">
    <text evidence="7">The sequence shown here is derived from an EMBL/GenBank/DDBJ whole genome shotgun (WGS) entry which is preliminary data.</text>
</comment>
<feature type="transmembrane region" description="Helical" evidence="6">
    <location>
        <begin position="243"/>
        <end position="261"/>
    </location>
</feature>
<evidence type="ECO:0000256" key="4">
    <source>
        <dbReference type="ARBA" id="ARBA00022989"/>
    </source>
</evidence>
<feature type="transmembrane region" description="Helical" evidence="6">
    <location>
        <begin position="110"/>
        <end position="126"/>
    </location>
</feature>
<dbReference type="AlphaFoldDB" id="A0AAV5NME8"/>
<evidence type="ECO:0000256" key="5">
    <source>
        <dbReference type="ARBA" id="ARBA00023136"/>
    </source>
</evidence>
<organism evidence="7 8">
    <name type="scientific">Vibrio penaeicida</name>
    <dbReference type="NCBI Taxonomy" id="104609"/>
    <lineage>
        <taxon>Bacteria</taxon>
        <taxon>Pseudomonadati</taxon>
        <taxon>Pseudomonadota</taxon>
        <taxon>Gammaproteobacteria</taxon>
        <taxon>Vibrionales</taxon>
        <taxon>Vibrionaceae</taxon>
        <taxon>Vibrio</taxon>
    </lineage>
</organism>
<evidence type="ECO:0000256" key="2">
    <source>
        <dbReference type="ARBA" id="ARBA00009142"/>
    </source>
</evidence>
<proteinExistence type="inferred from homology"/>
<evidence type="ECO:0000313" key="8">
    <source>
        <dbReference type="Proteomes" id="UP001156690"/>
    </source>
</evidence>
<evidence type="ECO:0000256" key="3">
    <source>
        <dbReference type="ARBA" id="ARBA00022692"/>
    </source>
</evidence>